<dbReference type="EMBL" id="LAZR01053836">
    <property type="protein sequence ID" value="KKK79867.1"/>
    <property type="molecule type" value="Genomic_DNA"/>
</dbReference>
<reference evidence="1" key="1">
    <citation type="journal article" date="2015" name="Nature">
        <title>Complex archaea that bridge the gap between prokaryotes and eukaryotes.</title>
        <authorList>
            <person name="Spang A."/>
            <person name="Saw J.H."/>
            <person name="Jorgensen S.L."/>
            <person name="Zaremba-Niedzwiedzka K."/>
            <person name="Martijn J."/>
            <person name="Lind A.E."/>
            <person name="van Eijk R."/>
            <person name="Schleper C."/>
            <person name="Guy L."/>
            <person name="Ettema T.J."/>
        </authorList>
    </citation>
    <scope>NUCLEOTIDE SEQUENCE</scope>
</reference>
<comment type="caution">
    <text evidence="1">The sequence shown here is derived from an EMBL/GenBank/DDBJ whole genome shotgun (WGS) entry which is preliminary data.</text>
</comment>
<organism evidence="1">
    <name type="scientific">marine sediment metagenome</name>
    <dbReference type="NCBI Taxonomy" id="412755"/>
    <lineage>
        <taxon>unclassified sequences</taxon>
        <taxon>metagenomes</taxon>
        <taxon>ecological metagenomes</taxon>
    </lineage>
</organism>
<proteinExistence type="predicted"/>
<sequence>MNEKEQIARKNNVIAKICHELDHLYDYANKLIPKDITHDLGYKKELLKGIIEELILVI</sequence>
<evidence type="ECO:0000313" key="1">
    <source>
        <dbReference type="EMBL" id="KKK79867.1"/>
    </source>
</evidence>
<dbReference type="AlphaFoldDB" id="A0A0F8YEN6"/>
<gene>
    <name evidence="1" type="ORF">LCGC14_2829230</name>
</gene>
<name>A0A0F8YEN6_9ZZZZ</name>
<accession>A0A0F8YEN6</accession>
<protein>
    <submittedName>
        <fullName evidence="1">Uncharacterized protein</fullName>
    </submittedName>
</protein>